<dbReference type="HOGENOM" id="CLU_068677_0_0_11"/>
<name>D0WFB0_SLAES</name>
<dbReference type="Pfam" id="PF12358">
    <property type="entry name" value="DUF3644"/>
    <property type="match status" value="1"/>
</dbReference>
<dbReference type="STRING" id="649764.HMPREF0762_00428"/>
<dbReference type="eggNOG" id="ENOG502Z8HD">
    <property type="taxonomic scope" value="Bacteria"/>
</dbReference>
<organism evidence="3 4">
    <name type="scientific">Slackia exigua (strain ATCC 700122 / DSM 15923 / CIP 105133 / JCM 11022 / KCTC 5966 / S-7)</name>
    <dbReference type="NCBI Taxonomy" id="649764"/>
    <lineage>
        <taxon>Bacteria</taxon>
        <taxon>Bacillati</taxon>
        <taxon>Actinomycetota</taxon>
        <taxon>Coriobacteriia</taxon>
        <taxon>Eggerthellales</taxon>
        <taxon>Eggerthellaceae</taxon>
        <taxon>Slackia</taxon>
    </lineage>
</organism>
<sequence length="326" mass="37587">MNDNLSVNERLIEKSQEAFLLAIELYNRPTIRYHAEGCCFFLCNAWELMLKAHISKTLDEEAVFYPNSNRSLSLTDCIKKVFTNIEDPLRRNLEIIVELRNTSTHYVTDEYELFYGPILQYCVEKYDEKLRAFHGIEISDKIPENYLALSVRRGIINLDTIRARYPKQIVEKMLTLGTSIAAEGIAGAVPYSTELRLTKKKDADFSVRIASESDTAATILHTLTDPINKYKYRTKAAVKFIKGKLKKEGISIYVSGEEKEFNTFHFGVFVDFYEMKGNEAYSYNFSLPGEQPSWGYSQQAIDLMLQELIKNPTRVVDSMRSELKKR</sequence>
<dbReference type="RefSeq" id="WP_006361682.1">
    <property type="nucleotide sequence ID" value="NZ_GG700630.1"/>
</dbReference>
<dbReference type="AlphaFoldDB" id="D0WFB0"/>
<evidence type="ECO:0000313" key="4">
    <source>
        <dbReference type="Proteomes" id="UP000006001"/>
    </source>
</evidence>
<accession>D0WFB0</accession>
<protein>
    <submittedName>
        <fullName evidence="3">Uncharacterized protein</fullName>
    </submittedName>
</protein>
<dbReference type="GeneID" id="85007072"/>
<dbReference type="Pfam" id="PF18740">
    <property type="entry name" value="EC042_2821"/>
    <property type="match status" value="1"/>
</dbReference>
<dbReference type="InterPro" id="IPR022104">
    <property type="entry name" value="DUF3644"/>
</dbReference>
<keyword evidence="4" id="KW-1185">Reference proteome</keyword>
<reference evidence="3" key="1">
    <citation type="submission" date="2009-10" db="EMBL/GenBank/DDBJ databases">
        <authorList>
            <person name="Weinstock G."/>
            <person name="Sodergren E."/>
            <person name="Clifton S."/>
            <person name="Fulton L."/>
            <person name="Fulton B."/>
            <person name="Courtney L."/>
            <person name="Fronick C."/>
            <person name="Harrison M."/>
            <person name="Strong C."/>
            <person name="Farmer C."/>
            <person name="Delahaunty K."/>
            <person name="Markovic C."/>
            <person name="Hall O."/>
            <person name="Minx P."/>
            <person name="Tomlinson C."/>
            <person name="Mitreva M."/>
            <person name="Nelson J."/>
            <person name="Hou S."/>
            <person name="Wollam A."/>
            <person name="Pepin K.H."/>
            <person name="Johnson M."/>
            <person name="Bhonagiri V."/>
            <person name="Nash W.E."/>
            <person name="Warren W."/>
            <person name="Chinwalla A."/>
            <person name="Mardis E.R."/>
            <person name="Wilson R.K."/>
        </authorList>
    </citation>
    <scope>NUCLEOTIDE SEQUENCE [LARGE SCALE GENOMIC DNA]</scope>
    <source>
        <strain evidence="3">ATCC 700122</strain>
    </source>
</reference>
<proteinExistence type="predicted"/>
<feature type="domain" description="DUF3644" evidence="1">
    <location>
        <begin position="10"/>
        <end position="181"/>
    </location>
</feature>
<comment type="caution">
    <text evidence="3">The sequence shown here is derived from an EMBL/GenBank/DDBJ whole genome shotgun (WGS) entry which is preliminary data.</text>
</comment>
<dbReference type="EMBL" id="ACUX02000005">
    <property type="protein sequence ID" value="EEZ61794.1"/>
    <property type="molecule type" value="Genomic_DNA"/>
</dbReference>
<evidence type="ECO:0000259" key="1">
    <source>
        <dbReference type="Pfam" id="PF12358"/>
    </source>
</evidence>
<dbReference type="OrthoDB" id="1551227at2"/>
<dbReference type="InterPro" id="IPR049530">
    <property type="entry name" value="EC042_2821"/>
</dbReference>
<evidence type="ECO:0000313" key="3">
    <source>
        <dbReference type="EMBL" id="EEZ61794.1"/>
    </source>
</evidence>
<feature type="domain" description="EC042-2821-like Restriction Endonuclease-like" evidence="2">
    <location>
        <begin position="225"/>
        <end position="320"/>
    </location>
</feature>
<evidence type="ECO:0000259" key="2">
    <source>
        <dbReference type="Pfam" id="PF18740"/>
    </source>
</evidence>
<gene>
    <name evidence="3" type="ORF">HMPREF0762_00428</name>
</gene>
<dbReference type="Proteomes" id="UP000006001">
    <property type="component" value="Unassembled WGS sequence"/>
</dbReference>